<dbReference type="Proteomes" id="UP001597201">
    <property type="component" value="Unassembled WGS sequence"/>
</dbReference>
<evidence type="ECO:0000313" key="1">
    <source>
        <dbReference type="EMBL" id="MFD1314037.1"/>
    </source>
</evidence>
<evidence type="ECO:0000313" key="2">
    <source>
        <dbReference type="Proteomes" id="UP001597201"/>
    </source>
</evidence>
<dbReference type="InterPro" id="IPR005502">
    <property type="entry name" value="Ribosyl_crysJ1"/>
</dbReference>
<dbReference type="GO" id="GO:0016798">
    <property type="term" value="F:hydrolase activity, acting on glycosyl bonds"/>
    <property type="evidence" value="ECO:0007669"/>
    <property type="project" value="UniProtKB-KW"/>
</dbReference>
<proteinExistence type="predicted"/>
<dbReference type="InterPro" id="IPR036705">
    <property type="entry name" value="Ribosyl_crysJ1_sf"/>
</dbReference>
<organism evidence="1 2">
    <name type="scientific">Namhaeicola litoreus</name>
    <dbReference type="NCBI Taxonomy" id="1052145"/>
    <lineage>
        <taxon>Bacteria</taxon>
        <taxon>Pseudomonadati</taxon>
        <taxon>Bacteroidota</taxon>
        <taxon>Flavobacteriia</taxon>
        <taxon>Flavobacteriales</taxon>
        <taxon>Flavobacteriaceae</taxon>
        <taxon>Namhaeicola</taxon>
    </lineage>
</organism>
<keyword evidence="1" id="KW-0326">Glycosidase</keyword>
<dbReference type="RefSeq" id="WP_377175263.1">
    <property type="nucleotide sequence ID" value="NZ_JBHTMY010000001.1"/>
</dbReference>
<keyword evidence="1" id="KW-0378">Hydrolase</keyword>
<name>A0ABW3XWS6_9FLAO</name>
<dbReference type="SUPFAM" id="SSF101478">
    <property type="entry name" value="ADP-ribosylglycohydrolase"/>
    <property type="match status" value="1"/>
</dbReference>
<accession>A0ABW3XWS6</accession>
<dbReference type="Pfam" id="PF03747">
    <property type="entry name" value="ADP_ribosyl_GH"/>
    <property type="match status" value="1"/>
</dbReference>
<dbReference type="EC" id="3.2.2.-" evidence="1"/>
<reference evidence="2" key="1">
    <citation type="journal article" date="2019" name="Int. J. Syst. Evol. Microbiol.">
        <title>The Global Catalogue of Microorganisms (GCM) 10K type strain sequencing project: providing services to taxonomists for standard genome sequencing and annotation.</title>
        <authorList>
            <consortium name="The Broad Institute Genomics Platform"/>
            <consortium name="The Broad Institute Genome Sequencing Center for Infectious Disease"/>
            <person name="Wu L."/>
            <person name="Ma J."/>
        </authorList>
    </citation>
    <scope>NUCLEOTIDE SEQUENCE [LARGE SCALE GENOMIC DNA]</scope>
    <source>
        <strain evidence="2">CCUG 61485</strain>
    </source>
</reference>
<dbReference type="EMBL" id="JBHTMY010000001">
    <property type="protein sequence ID" value="MFD1314037.1"/>
    <property type="molecule type" value="Genomic_DNA"/>
</dbReference>
<keyword evidence="2" id="KW-1185">Reference proteome</keyword>
<comment type="caution">
    <text evidence="1">The sequence shown here is derived from an EMBL/GenBank/DDBJ whole genome shotgun (WGS) entry which is preliminary data.</text>
</comment>
<sequence>MYNKVFLRIGLVFFLFITNHIEVFAQIKENKVSKSEDHILSRAEYVNKLEGFWLGQCIANWTGLITEMDKIGNIGEIKTGDFYTRNNWGKADQPSIWGEGVPSNLSPTIDFIFAKPDSIWGADDDTDIEYMYQHLLLNYKTSMLSGEQIREGWLKHIKQEEENYLWVSNQQAFDLMKKGVIPPETGSAKNNPQYDMIDAQLTTEIFGLFAPTRPDIALKMARLPIQTVARENAEKISQFYVIMHALASSPSTLPIKNRLQNMAEEAKMVFPKDSYMWHMYDFVKRNYDAKVPWERTRDQLYEKYQVNQENGYGITSQNLYCNGCFAAGINFGASLISLFYGEGDFKETVKIGVLTGWDSDNPTATWGGLIGFMIGKEGIEKTFGQKFSDQFNIHRTRINFPNDGVDHFPSMAQKGIEIIDRVVIEEMHGNIDFENNNWIIPQIIIK</sequence>
<dbReference type="Gene3D" id="1.10.4080.10">
    <property type="entry name" value="ADP-ribosylation/Crystallin J1"/>
    <property type="match status" value="1"/>
</dbReference>
<protein>
    <submittedName>
        <fullName evidence="1">ADP-ribosylglycohydrolase family protein</fullName>
        <ecNumber evidence="1">3.2.2.-</ecNumber>
    </submittedName>
</protein>
<gene>
    <name evidence="1" type="ORF">ACFQ39_00280</name>
</gene>